<feature type="compositionally biased region" description="Basic and acidic residues" evidence="1">
    <location>
        <begin position="26"/>
        <end position="40"/>
    </location>
</feature>
<name>A0AAN8ZY32_HALRR</name>
<proteinExistence type="predicted"/>
<protein>
    <submittedName>
        <fullName evidence="2">Uncharacterized protein</fullName>
    </submittedName>
</protein>
<keyword evidence="3" id="KW-1185">Reference proteome</keyword>
<evidence type="ECO:0000313" key="2">
    <source>
        <dbReference type="EMBL" id="KAK7072921.1"/>
    </source>
</evidence>
<organism evidence="2 3">
    <name type="scientific">Halocaridina rubra</name>
    <name type="common">Hawaiian red shrimp</name>
    <dbReference type="NCBI Taxonomy" id="373956"/>
    <lineage>
        <taxon>Eukaryota</taxon>
        <taxon>Metazoa</taxon>
        <taxon>Ecdysozoa</taxon>
        <taxon>Arthropoda</taxon>
        <taxon>Crustacea</taxon>
        <taxon>Multicrustacea</taxon>
        <taxon>Malacostraca</taxon>
        <taxon>Eumalacostraca</taxon>
        <taxon>Eucarida</taxon>
        <taxon>Decapoda</taxon>
        <taxon>Pleocyemata</taxon>
        <taxon>Caridea</taxon>
        <taxon>Atyoidea</taxon>
        <taxon>Atyidae</taxon>
        <taxon>Halocaridina</taxon>
    </lineage>
</organism>
<dbReference type="Proteomes" id="UP001381693">
    <property type="component" value="Unassembled WGS sequence"/>
</dbReference>
<feature type="compositionally biased region" description="Polar residues" evidence="1">
    <location>
        <begin position="46"/>
        <end position="70"/>
    </location>
</feature>
<feature type="region of interest" description="Disordered" evidence="1">
    <location>
        <begin position="26"/>
        <end position="82"/>
    </location>
</feature>
<dbReference type="EMBL" id="JAXCGZ010013303">
    <property type="protein sequence ID" value="KAK7072921.1"/>
    <property type="molecule type" value="Genomic_DNA"/>
</dbReference>
<feature type="non-terminal residue" evidence="2">
    <location>
        <position position="82"/>
    </location>
</feature>
<sequence length="82" mass="9280">MKNERLGGFIVHVDYTVETKSIEENKIEEKKRDASEHKGNGELTGVSENEGTEMNSCTADGENEQSNWTENCEFDLHITESE</sequence>
<reference evidence="2 3" key="1">
    <citation type="submission" date="2023-11" db="EMBL/GenBank/DDBJ databases">
        <title>Halocaridina rubra genome assembly.</title>
        <authorList>
            <person name="Smith C."/>
        </authorList>
    </citation>
    <scope>NUCLEOTIDE SEQUENCE [LARGE SCALE GENOMIC DNA]</scope>
    <source>
        <strain evidence="2">EP-1</strain>
        <tissue evidence="2">Whole</tissue>
    </source>
</reference>
<evidence type="ECO:0000256" key="1">
    <source>
        <dbReference type="SAM" id="MobiDB-lite"/>
    </source>
</evidence>
<dbReference type="AlphaFoldDB" id="A0AAN8ZY32"/>
<accession>A0AAN8ZY32</accession>
<gene>
    <name evidence="2" type="ORF">SK128_009257</name>
</gene>
<evidence type="ECO:0000313" key="3">
    <source>
        <dbReference type="Proteomes" id="UP001381693"/>
    </source>
</evidence>
<comment type="caution">
    <text evidence="2">The sequence shown here is derived from an EMBL/GenBank/DDBJ whole genome shotgun (WGS) entry which is preliminary data.</text>
</comment>